<keyword evidence="1" id="KW-0233">DNA recombination</keyword>
<feature type="region of interest" description="Disordered" evidence="2">
    <location>
        <begin position="78"/>
        <end position="140"/>
    </location>
</feature>
<feature type="compositionally biased region" description="Basic and acidic residues" evidence="2">
    <location>
        <begin position="79"/>
        <end position="92"/>
    </location>
</feature>
<evidence type="ECO:0000259" key="3">
    <source>
        <dbReference type="PROSITE" id="PS51898"/>
    </source>
</evidence>
<reference evidence="4 5" key="1">
    <citation type="submission" date="2021-01" db="EMBL/GenBank/DDBJ databases">
        <title>Whole genome shotgun sequence of Plantactinospora mayteni NBRC 109088.</title>
        <authorList>
            <person name="Komaki H."/>
            <person name="Tamura T."/>
        </authorList>
    </citation>
    <scope>NUCLEOTIDE SEQUENCE [LARGE SCALE GENOMIC DNA]</scope>
    <source>
        <strain evidence="4 5">NBRC 109088</strain>
    </source>
</reference>
<dbReference type="Proteomes" id="UP000621500">
    <property type="component" value="Unassembled WGS sequence"/>
</dbReference>
<feature type="domain" description="Tyr recombinase" evidence="3">
    <location>
        <begin position="1"/>
        <end position="68"/>
    </location>
</feature>
<dbReference type="PROSITE" id="PS51898">
    <property type="entry name" value="TYR_RECOMBINASE"/>
    <property type="match status" value="1"/>
</dbReference>
<evidence type="ECO:0000256" key="1">
    <source>
        <dbReference type="ARBA" id="ARBA00023172"/>
    </source>
</evidence>
<dbReference type="InterPro" id="IPR002104">
    <property type="entry name" value="Integrase_catalytic"/>
</dbReference>
<keyword evidence="5" id="KW-1185">Reference proteome</keyword>
<organism evidence="4 5">
    <name type="scientific">Plantactinospora mayteni</name>
    <dbReference type="NCBI Taxonomy" id="566021"/>
    <lineage>
        <taxon>Bacteria</taxon>
        <taxon>Bacillati</taxon>
        <taxon>Actinomycetota</taxon>
        <taxon>Actinomycetes</taxon>
        <taxon>Micromonosporales</taxon>
        <taxon>Micromonosporaceae</taxon>
        <taxon>Plantactinospora</taxon>
    </lineage>
</organism>
<accession>A0ABQ4EUA1</accession>
<dbReference type="InterPro" id="IPR011010">
    <property type="entry name" value="DNA_brk_join_enz"/>
</dbReference>
<dbReference type="RefSeq" id="WP_203859692.1">
    <property type="nucleotide sequence ID" value="NZ_BAAAZQ010000010.1"/>
</dbReference>
<dbReference type="Pfam" id="PF00589">
    <property type="entry name" value="Phage_integrase"/>
    <property type="match status" value="1"/>
</dbReference>
<evidence type="ECO:0000313" key="5">
    <source>
        <dbReference type="Proteomes" id="UP000621500"/>
    </source>
</evidence>
<name>A0ABQ4EUA1_9ACTN</name>
<protein>
    <recommendedName>
        <fullName evidence="3">Tyr recombinase domain-containing protein</fullName>
    </recommendedName>
</protein>
<evidence type="ECO:0000256" key="2">
    <source>
        <dbReference type="SAM" id="MobiDB-lite"/>
    </source>
</evidence>
<evidence type="ECO:0000313" key="4">
    <source>
        <dbReference type="EMBL" id="GIG98231.1"/>
    </source>
</evidence>
<proteinExistence type="predicted"/>
<dbReference type="Gene3D" id="1.10.443.10">
    <property type="entry name" value="Intergrase catalytic core"/>
    <property type="match status" value="1"/>
</dbReference>
<dbReference type="EMBL" id="BONX01000033">
    <property type="protein sequence ID" value="GIG98231.1"/>
    <property type="molecule type" value="Genomic_DNA"/>
</dbReference>
<dbReference type="SUPFAM" id="SSF56349">
    <property type="entry name" value="DNA breaking-rejoining enzymes"/>
    <property type="match status" value="1"/>
</dbReference>
<gene>
    <name evidence="4" type="ORF">Pma05_48040</name>
</gene>
<dbReference type="InterPro" id="IPR013762">
    <property type="entry name" value="Integrase-like_cat_sf"/>
</dbReference>
<comment type="caution">
    <text evidence="4">The sequence shown here is derived from an EMBL/GenBank/DDBJ whole genome shotgun (WGS) entry which is preliminary data.</text>
</comment>
<sequence length="140" mass="14942">MPTSKHQINRAGLPPIRLHDLRHGAATLACAAGADLKAVQDQLGHATIMMTADTYTSVLPESQRAAAEATARLVLDAGKPGKEIRRQLRRNQDTPQEPAVATQVRSAAACRPRWKPSRDAGAAGLRASHRRRAGQARGSG</sequence>